<keyword evidence="1" id="KW-0812">Transmembrane</keyword>
<protein>
    <submittedName>
        <fullName evidence="2">Uncharacterized protein</fullName>
    </submittedName>
</protein>
<comment type="caution">
    <text evidence="2">The sequence shown here is derived from an EMBL/GenBank/DDBJ whole genome shotgun (WGS) entry which is preliminary data.</text>
</comment>
<keyword evidence="1" id="KW-1133">Transmembrane helix</keyword>
<dbReference type="Proteomes" id="UP000642748">
    <property type="component" value="Unassembled WGS sequence"/>
</dbReference>
<feature type="transmembrane region" description="Helical" evidence="1">
    <location>
        <begin position="124"/>
        <end position="147"/>
    </location>
</feature>
<dbReference type="EMBL" id="BONZ01000082">
    <property type="protein sequence ID" value="GIH19586.1"/>
    <property type="molecule type" value="Genomic_DNA"/>
</dbReference>
<keyword evidence="1" id="KW-0472">Membrane</keyword>
<reference evidence="2" key="1">
    <citation type="submission" date="2021-01" db="EMBL/GenBank/DDBJ databases">
        <title>Whole genome shotgun sequence of Rugosimonospora africana NBRC 104875.</title>
        <authorList>
            <person name="Komaki H."/>
            <person name="Tamura T."/>
        </authorList>
    </citation>
    <scope>NUCLEOTIDE SEQUENCE</scope>
    <source>
        <strain evidence="2">NBRC 104875</strain>
    </source>
</reference>
<accession>A0A8J3VVA5</accession>
<gene>
    <name evidence="2" type="ORF">Raf01_77580</name>
</gene>
<name>A0A8J3VVA5_9ACTN</name>
<dbReference type="AlphaFoldDB" id="A0A8J3VVA5"/>
<proteinExistence type="predicted"/>
<evidence type="ECO:0000256" key="1">
    <source>
        <dbReference type="SAM" id="Phobius"/>
    </source>
</evidence>
<feature type="transmembrane region" description="Helical" evidence="1">
    <location>
        <begin position="99"/>
        <end position="118"/>
    </location>
</feature>
<dbReference type="RefSeq" id="WP_203923035.1">
    <property type="nucleotide sequence ID" value="NZ_BONZ01000082.1"/>
</dbReference>
<keyword evidence="3" id="KW-1185">Reference proteome</keyword>
<organism evidence="2 3">
    <name type="scientific">Rugosimonospora africana</name>
    <dbReference type="NCBI Taxonomy" id="556532"/>
    <lineage>
        <taxon>Bacteria</taxon>
        <taxon>Bacillati</taxon>
        <taxon>Actinomycetota</taxon>
        <taxon>Actinomycetes</taxon>
        <taxon>Micromonosporales</taxon>
        <taxon>Micromonosporaceae</taxon>
        <taxon>Rugosimonospora</taxon>
    </lineage>
</organism>
<feature type="transmembrane region" description="Helical" evidence="1">
    <location>
        <begin position="73"/>
        <end position="92"/>
    </location>
</feature>
<feature type="transmembrane region" description="Helical" evidence="1">
    <location>
        <begin position="7"/>
        <end position="26"/>
    </location>
</feature>
<evidence type="ECO:0000313" key="3">
    <source>
        <dbReference type="Proteomes" id="UP000642748"/>
    </source>
</evidence>
<evidence type="ECO:0000313" key="2">
    <source>
        <dbReference type="EMBL" id="GIH19586.1"/>
    </source>
</evidence>
<sequence>MIRVLHRIGWIGLTVVDAFLVFAVAADLTADHRDGLPADHSGAFTALAGQSFSQVRQGAPGVARYVTALEVGYALHELTFVLLFLVLVLIPLRRGQRWAWWACWAVMIADLGYTFTIARHDSTILVRSLIAVIAVPLLLAISAPAVFRRALVTT</sequence>